<evidence type="ECO:0000256" key="3">
    <source>
        <dbReference type="ARBA" id="ARBA00023004"/>
    </source>
</evidence>
<dbReference type="EMBL" id="LNGD01000083">
    <property type="protein sequence ID" value="KYC50316.1"/>
    <property type="molecule type" value="Genomic_DNA"/>
</dbReference>
<dbReference type="PROSITE" id="PS51296">
    <property type="entry name" value="RIESKE"/>
    <property type="match status" value="1"/>
</dbReference>
<protein>
    <submittedName>
        <fullName evidence="7">3-phenylpropionate dioxygenase ferredoxin subunit</fullName>
    </submittedName>
</protein>
<evidence type="ECO:0000259" key="6">
    <source>
        <dbReference type="PROSITE" id="PS51296"/>
    </source>
</evidence>
<dbReference type="AlphaFoldDB" id="A0A150IZB0"/>
<keyword evidence="4" id="KW-0411">Iron-sulfur</keyword>
<keyword evidence="2" id="KW-0479">Metal-binding</keyword>
<dbReference type="Pfam" id="PF00355">
    <property type="entry name" value="Rieske"/>
    <property type="match status" value="1"/>
</dbReference>
<comment type="caution">
    <text evidence="7">The sequence shown here is derived from an EMBL/GenBank/DDBJ whole genome shotgun (WGS) entry which is preliminary data.</text>
</comment>
<name>A0A150IZB0_9EURY</name>
<keyword evidence="3" id="KW-0408">Iron</keyword>
<keyword evidence="7" id="KW-0560">Oxidoreductase</keyword>
<gene>
    <name evidence="7" type="ORF">AMQ74_01272</name>
</gene>
<dbReference type="InterPro" id="IPR017941">
    <property type="entry name" value="Rieske_2Fe-2S"/>
</dbReference>
<reference evidence="7 8" key="1">
    <citation type="journal article" date="2016" name="ISME J.">
        <title>Chasing the elusive Euryarchaeota class WSA2: genomes reveal a uniquely fastidious methyl-reducing methanogen.</title>
        <authorList>
            <person name="Nobu M.K."/>
            <person name="Narihiro T."/>
            <person name="Kuroda K."/>
            <person name="Mei R."/>
            <person name="Liu W.T."/>
        </authorList>
    </citation>
    <scope>NUCLEOTIDE SEQUENCE [LARGE SCALE GENOMIC DNA]</scope>
    <source>
        <strain evidence="7">U1lsi0528_Bin089</strain>
    </source>
</reference>
<sequence>MEFVKVCKKSDIKLGTMNKFEINGKEIVISNLAGKYFAINNKCTHMNGDLSKGKLEGNIVTCPKHGSKFDVTTGKAISGPKIPLLKIKIKDEEKYELKIQGEDILIKL</sequence>
<evidence type="ECO:0000256" key="5">
    <source>
        <dbReference type="ARBA" id="ARBA00034078"/>
    </source>
</evidence>
<accession>A0A150IZB0</accession>
<feature type="domain" description="Rieske" evidence="6">
    <location>
        <begin position="4"/>
        <end position="99"/>
    </location>
</feature>
<keyword evidence="1" id="KW-0001">2Fe-2S</keyword>
<dbReference type="GO" id="GO:0046872">
    <property type="term" value="F:metal ion binding"/>
    <property type="evidence" value="ECO:0007669"/>
    <property type="project" value="UniProtKB-KW"/>
</dbReference>
<comment type="cofactor">
    <cofactor evidence="5">
        <name>[2Fe-2S] cluster</name>
        <dbReference type="ChEBI" id="CHEBI:190135"/>
    </cofactor>
</comment>
<evidence type="ECO:0000256" key="2">
    <source>
        <dbReference type="ARBA" id="ARBA00022723"/>
    </source>
</evidence>
<evidence type="ECO:0000256" key="4">
    <source>
        <dbReference type="ARBA" id="ARBA00023014"/>
    </source>
</evidence>
<evidence type="ECO:0000313" key="7">
    <source>
        <dbReference type="EMBL" id="KYC50316.1"/>
    </source>
</evidence>
<evidence type="ECO:0000256" key="1">
    <source>
        <dbReference type="ARBA" id="ARBA00022714"/>
    </source>
</evidence>
<dbReference type="PANTHER" id="PTHR21496:SF0">
    <property type="entry name" value="RIESKE DOMAIN-CONTAINING PROTEIN"/>
    <property type="match status" value="1"/>
</dbReference>
<organism evidence="7 8">
    <name type="scientific">Candidatus Methanofastidiosum methylothiophilum</name>
    <dbReference type="NCBI Taxonomy" id="1705564"/>
    <lineage>
        <taxon>Archaea</taxon>
        <taxon>Methanobacteriati</taxon>
        <taxon>Methanobacteriota</taxon>
        <taxon>Stenosarchaea group</taxon>
        <taxon>Candidatus Methanofastidiosia</taxon>
        <taxon>Candidatus Methanofastidiosales</taxon>
        <taxon>Candidatus Methanofastidiosaceae</taxon>
        <taxon>Candidatus Methanofastidiosum</taxon>
    </lineage>
</organism>
<evidence type="ECO:0000313" key="8">
    <source>
        <dbReference type="Proteomes" id="UP000075578"/>
    </source>
</evidence>
<keyword evidence="7" id="KW-0223">Dioxygenase</keyword>
<dbReference type="Proteomes" id="UP000075578">
    <property type="component" value="Unassembled WGS sequence"/>
</dbReference>
<dbReference type="GO" id="GO:0051537">
    <property type="term" value="F:2 iron, 2 sulfur cluster binding"/>
    <property type="evidence" value="ECO:0007669"/>
    <property type="project" value="UniProtKB-KW"/>
</dbReference>
<dbReference type="InterPro" id="IPR036922">
    <property type="entry name" value="Rieske_2Fe-2S_sf"/>
</dbReference>
<dbReference type="SUPFAM" id="SSF50022">
    <property type="entry name" value="ISP domain"/>
    <property type="match status" value="1"/>
</dbReference>
<proteinExistence type="predicted"/>
<dbReference type="GO" id="GO:0051213">
    <property type="term" value="F:dioxygenase activity"/>
    <property type="evidence" value="ECO:0007669"/>
    <property type="project" value="UniProtKB-KW"/>
</dbReference>
<dbReference type="PANTHER" id="PTHR21496">
    <property type="entry name" value="FERREDOXIN-RELATED"/>
    <property type="match status" value="1"/>
</dbReference>
<dbReference type="Gene3D" id="2.102.10.10">
    <property type="entry name" value="Rieske [2Fe-2S] iron-sulphur domain"/>
    <property type="match status" value="1"/>
</dbReference>